<sequence length="75" mass="8468">MEDATRDVVHAAWYPTQDGVIVEDSLRTAMRRCEIPARLYFDNGKAYKSHQIARTGAKLGIRIVYTKPYAPLLTG</sequence>
<dbReference type="AlphaFoldDB" id="A0A2T2WLX2"/>
<evidence type="ECO:0000313" key="3">
    <source>
        <dbReference type="Proteomes" id="UP000241848"/>
    </source>
</evidence>
<dbReference type="GO" id="GO:0003676">
    <property type="term" value="F:nucleic acid binding"/>
    <property type="evidence" value="ECO:0007669"/>
    <property type="project" value="InterPro"/>
</dbReference>
<comment type="caution">
    <text evidence="2">The sequence shown here is derived from an EMBL/GenBank/DDBJ whole genome shotgun (WGS) entry which is preliminary data.</text>
</comment>
<organism evidence="2 3">
    <name type="scientific">Sulfobacillus acidophilus</name>
    <dbReference type="NCBI Taxonomy" id="53633"/>
    <lineage>
        <taxon>Bacteria</taxon>
        <taxon>Bacillati</taxon>
        <taxon>Bacillota</taxon>
        <taxon>Clostridia</taxon>
        <taxon>Eubacteriales</taxon>
        <taxon>Clostridiales Family XVII. Incertae Sedis</taxon>
        <taxon>Sulfobacillus</taxon>
    </lineage>
</organism>
<dbReference type="Proteomes" id="UP000241848">
    <property type="component" value="Unassembled WGS sequence"/>
</dbReference>
<dbReference type="InterPro" id="IPR012337">
    <property type="entry name" value="RNaseH-like_sf"/>
</dbReference>
<name>A0A2T2WLX2_9FIRM</name>
<evidence type="ECO:0000313" key="2">
    <source>
        <dbReference type="EMBL" id="PSR23244.1"/>
    </source>
</evidence>
<dbReference type="SUPFAM" id="SSF53098">
    <property type="entry name" value="Ribonuclease H-like"/>
    <property type="match status" value="1"/>
</dbReference>
<dbReference type="InterPro" id="IPR036397">
    <property type="entry name" value="RNaseH_sf"/>
</dbReference>
<dbReference type="InterPro" id="IPR001584">
    <property type="entry name" value="Integrase_cat-core"/>
</dbReference>
<reference evidence="2 3" key="1">
    <citation type="journal article" date="2014" name="BMC Genomics">
        <title>Comparison of environmental and isolate Sulfobacillus genomes reveals diverse carbon, sulfur, nitrogen, and hydrogen metabolisms.</title>
        <authorList>
            <person name="Justice N.B."/>
            <person name="Norman A."/>
            <person name="Brown C.T."/>
            <person name="Singh A."/>
            <person name="Thomas B.C."/>
            <person name="Banfield J.F."/>
        </authorList>
    </citation>
    <scope>NUCLEOTIDE SEQUENCE [LARGE SCALE GENOMIC DNA]</scope>
    <source>
        <strain evidence="2">AMDSBA3</strain>
    </source>
</reference>
<feature type="domain" description="Integrase catalytic" evidence="1">
    <location>
        <begin position="1"/>
        <end position="75"/>
    </location>
</feature>
<accession>A0A2T2WLX2</accession>
<dbReference type="PROSITE" id="PS50994">
    <property type="entry name" value="INTEGRASE"/>
    <property type="match status" value="1"/>
</dbReference>
<proteinExistence type="predicted"/>
<dbReference type="EMBL" id="PXYV01000007">
    <property type="protein sequence ID" value="PSR23244.1"/>
    <property type="molecule type" value="Genomic_DNA"/>
</dbReference>
<dbReference type="Gene3D" id="3.30.420.10">
    <property type="entry name" value="Ribonuclease H-like superfamily/Ribonuclease H"/>
    <property type="match status" value="1"/>
</dbReference>
<gene>
    <name evidence="2" type="ORF">C7B45_03895</name>
</gene>
<dbReference type="GO" id="GO:0015074">
    <property type="term" value="P:DNA integration"/>
    <property type="evidence" value="ECO:0007669"/>
    <property type="project" value="InterPro"/>
</dbReference>
<evidence type="ECO:0000259" key="1">
    <source>
        <dbReference type="PROSITE" id="PS50994"/>
    </source>
</evidence>
<protein>
    <recommendedName>
        <fullName evidence="1">Integrase catalytic domain-containing protein</fullName>
    </recommendedName>
</protein>